<name>A0A1H7XDJ3_9LACT</name>
<dbReference type="STRING" id="426703.SAMN04488100_14912"/>
<evidence type="ECO:0000313" key="3">
    <source>
        <dbReference type="Proteomes" id="UP000198548"/>
    </source>
</evidence>
<dbReference type="EMBL" id="FOBL01000049">
    <property type="protein sequence ID" value="SEM31952.1"/>
    <property type="molecule type" value="Genomic_DNA"/>
</dbReference>
<dbReference type="Proteomes" id="UP000198548">
    <property type="component" value="Unassembled WGS sequence"/>
</dbReference>
<sequence>MRKMTVSVNAQSENLVVRASTGEHKIIFDESEVYGGQNKGPHPMETLLATLASCTNITANMIAGEMYFDLRGLSFDVQGVFDPFGVMGDASVHPYYEQVTVNVQVDTPEDDVEIQALKKQVEARCPIYTLLKAAGVKMNDSWVKA</sequence>
<keyword evidence="4" id="KW-1185">Reference proteome</keyword>
<dbReference type="InterPro" id="IPR015946">
    <property type="entry name" value="KH_dom-like_a/b"/>
</dbReference>
<organism evidence="2 3">
    <name type="scientific">Alkalibacterium putridalgicola</name>
    <dbReference type="NCBI Taxonomy" id="426703"/>
    <lineage>
        <taxon>Bacteria</taxon>
        <taxon>Bacillati</taxon>
        <taxon>Bacillota</taxon>
        <taxon>Bacilli</taxon>
        <taxon>Lactobacillales</taxon>
        <taxon>Carnobacteriaceae</taxon>
        <taxon>Alkalibacterium</taxon>
    </lineage>
</organism>
<proteinExistence type="predicted"/>
<dbReference type="Gene3D" id="3.30.300.20">
    <property type="match status" value="1"/>
</dbReference>
<dbReference type="InterPro" id="IPR052924">
    <property type="entry name" value="OsmC/Ohr_hydroprdx_reductase"/>
</dbReference>
<dbReference type="InterPro" id="IPR036102">
    <property type="entry name" value="OsmC/Ohrsf"/>
</dbReference>
<dbReference type="InterPro" id="IPR003718">
    <property type="entry name" value="OsmC/Ohr_fam"/>
</dbReference>
<reference evidence="1 4" key="2">
    <citation type="submission" date="2019-07" db="EMBL/GenBank/DDBJ databases">
        <title>Whole genome shotgun sequence of Alkalibacterium putridalgicola NBRC 103243.</title>
        <authorList>
            <person name="Hosoyama A."/>
            <person name="Uohara A."/>
            <person name="Ohji S."/>
            <person name="Ichikawa N."/>
        </authorList>
    </citation>
    <scope>NUCLEOTIDE SEQUENCE [LARGE SCALE GENOMIC DNA]</scope>
    <source>
        <strain evidence="1 4">NBRC 103243</strain>
    </source>
</reference>
<dbReference type="PANTHER" id="PTHR35368:SF1">
    <property type="entry name" value="HYDROPEROXIDE REDUCTASE"/>
    <property type="match status" value="1"/>
</dbReference>
<dbReference type="OrthoDB" id="1433018at2"/>
<evidence type="ECO:0000313" key="2">
    <source>
        <dbReference type="EMBL" id="SEM31952.1"/>
    </source>
</evidence>
<dbReference type="Proteomes" id="UP000321425">
    <property type="component" value="Unassembled WGS sequence"/>
</dbReference>
<accession>A0A1H7XDJ3</accession>
<dbReference type="SUPFAM" id="SSF82784">
    <property type="entry name" value="OsmC-like"/>
    <property type="match status" value="1"/>
</dbReference>
<evidence type="ECO:0000313" key="4">
    <source>
        <dbReference type="Proteomes" id="UP000321425"/>
    </source>
</evidence>
<dbReference type="EMBL" id="BJUX01000005">
    <property type="protein sequence ID" value="GEK88652.1"/>
    <property type="molecule type" value="Genomic_DNA"/>
</dbReference>
<dbReference type="PANTHER" id="PTHR35368">
    <property type="entry name" value="HYDROPEROXIDE REDUCTASE"/>
    <property type="match status" value="1"/>
</dbReference>
<evidence type="ECO:0000313" key="1">
    <source>
        <dbReference type="EMBL" id="GEK88652.1"/>
    </source>
</evidence>
<dbReference type="Pfam" id="PF02566">
    <property type="entry name" value="OsmC"/>
    <property type="match status" value="1"/>
</dbReference>
<dbReference type="RefSeq" id="WP_091490026.1">
    <property type="nucleotide sequence ID" value="NZ_BJUX01000005.1"/>
</dbReference>
<reference evidence="2 3" key="1">
    <citation type="submission" date="2016-10" db="EMBL/GenBank/DDBJ databases">
        <authorList>
            <person name="de Groot N.N."/>
        </authorList>
    </citation>
    <scope>NUCLEOTIDE SEQUENCE [LARGE SCALE GENOMIC DNA]</scope>
    <source>
        <strain evidence="2 3">DSM 19182</strain>
    </source>
</reference>
<gene>
    <name evidence="1" type="ORF">APU01nite_06910</name>
    <name evidence="2" type="ORF">SAMN04488100_14912</name>
</gene>
<protein>
    <submittedName>
        <fullName evidence="2">Uncharacterized OsmC-related protein</fullName>
    </submittedName>
</protein>
<dbReference type="AlphaFoldDB" id="A0A1H7XDJ3"/>